<feature type="compositionally biased region" description="Low complexity" evidence="1">
    <location>
        <begin position="1"/>
        <end position="26"/>
    </location>
</feature>
<reference evidence="3" key="1">
    <citation type="journal article" date="2019" name="Int. J. Syst. Evol. Microbiol.">
        <title>The Global Catalogue of Microorganisms (GCM) 10K type strain sequencing project: providing services to taxonomists for standard genome sequencing and annotation.</title>
        <authorList>
            <consortium name="The Broad Institute Genomics Platform"/>
            <consortium name="The Broad Institute Genome Sequencing Center for Infectious Disease"/>
            <person name="Wu L."/>
            <person name="Ma J."/>
        </authorList>
    </citation>
    <scope>NUCLEOTIDE SEQUENCE [LARGE SCALE GENOMIC DNA]</scope>
    <source>
        <strain evidence="3">JCM 6833</strain>
    </source>
</reference>
<organism evidence="2 3">
    <name type="scientific">Actinomadura fulvescens</name>
    <dbReference type="NCBI Taxonomy" id="46160"/>
    <lineage>
        <taxon>Bacteria</taxon>
        <taxon>Bacillati</taxon>
        <taxon>Actinomycetota</taxon>
        <taxon>Actinomycetes</taxon>
        <taxon>Streptosporangiales</taxon>
        <taxon>Thermomonosporaceae</taxon>
        <taxon>Actinomadura</taxon>
    </lineage>
</organism>
<gene>
    <name evidence="2" type="ORF">GCM10010411_74160</name>
</gene>
<dbReference type="Proteomes" id="UP001501509">
    <property type="component" value="Unassembled WGS sequence"/>
</dbReference>
<keyword evidence="3" id="KW-1185">Reference proteome</keyword>
<evidence type="ECO:0000313" key="3">
    <source>
        <dbReference type="Proteomes" id="UP001501509"/>
    </source>
</evidence>
<evidence type="ECO:0000256" key="1">
    <source>
        <dbReference type="SAM" id="MobiDB-lite"/>
    </source>
</evidence>
<accession>A0ABP6CR10</accession>
<feature type="region of interest" description="Disordered" evidence="1">
    <location>
        <begin position="1"/>
        <end position="29"/>
    </location>
</feature>
<comment type="caution">
    <text evidence="2">The sequence shown here is derived from an EMBL/GenBank/DDBJ whole genome shotgun (WGS) entry which is preliminary data.</text>
</comment>
<protein>
    <submittedName>
        <fullName evidence="2">Uncharacterized protein</fullName>
    </submittedName>
</protein>
<dbReference type="EMBL" id="BAAATD010000013">
    <property type="protein sequence ID" value="GAA2626408.1"/>
    <property type="molecule type" value="Genomic_DNA"/>
</dbReference>
<sequence>MTPTGTDTAAADPAGTPSTGTPSTGADWRERLQQVRRREARVALARTQVADERAAVIDAGVAAHRAERGSKLEEAVRAVAEELGVTPKTVHQARARARRATAVRGLPADILERLFAAEIADLPPMPESWWRVLTWVVGGIAFDPLWVENQPGLLLADEITQAGPDIGDPQLVADLAERCASWSRATALAVIDLLAEAPGWRPGASEPDGHADLPERASEATP</sequence>
<feature type="compositionally biased region" description="Basic and acidic residues" evidence="1">
    <location>
        <begin position="207"/>
        <end position="222"/>
    </location>
</feature>
<dbReference type="RefSeq" id="WP_344547172.1">
    <property type="nucleotide sequence ID" value="NZ_BAAATD010000013.1"/>
</dbReference>
<evidence type="ECO:0000313" key="2">
    <source>
        <dbReference type="EMBL" id="GAA2626408.1"/>
    </source>
</evidence>
<proteinExistence type="predicted"/>
<name>A0ABP6CR10_9ACTN</name>
<feature type="region of interest" description="Disordered" evidence="1">
    <location>
        <begin position="201"/>
        <end position="222"/>
    </location>
</feature>